<evidence type="ECO:0000313" key="1">
    <source>
        <dbReference type="EMBL" id="MBM6619378.1"/>
    </source>
</evidence>
<dbReference type="NCBIfam" id="TIGR03829">
    <property type="entry name" value="YokU_near_AblA"/>
    <property type="match status" value="1"/>
</dbReference>
<dbReference type="NCBIfam" id="TIGR03831">
    <property type="entry name" value="YgiT_finger"/>
    <property type="match status" value="1"/>
</dbReference>
<reference evidence="1 2" key="1">
    <citation type="submission" date="2021-02" db="EMBL/GenBank/DDBJ databases">
        <title>Bacillus sp. RD4P76, an endophyte from a halophyte.</title>
        <authorList>
            <person name="Sun J.-Q."/>
        </authorList>
    </citation>
    <scope>NUCLEOTIDE SEQUENCE [LARGE SCALE GENOMIC DNA]</scope>
    <source>
        <strain evidence="1 2">RD4P76</strain>
    </source>
</reference>
<organism evidence="1 2">
    <name type="scientific">Bacillus suaedaesalsae</name>
    <dbReference type="NCBI Taxonomy" id="2810349"/>
    <lineage>
        <taxon>Bacteria</taxon>
        <taxon>Bacillati</taxon>
        <taxon>Bacillota</taxon>
        <taxon>Bacilli</taxon>
        <taxon>Bacillales</taxon>
        <taxon>Bacillaceae</taxon>
        <taxon>Bacillus</taxon>
    </lineage>
</organism>
<dbReference type="RefSeq" id="WP_204204832.1">
    <property type="nucleotide sequence ID" value="NZ_JAFELM010000043.1"/>
</dbReference>
<comment type="caution">
    <text evidence="1">The sequence shown here is derived from an EMBL/GenBank/DDBJ whole genome shotgun (WGS) entry which is preliminary data.</text>
</comment>
<dbReference type="Pfam" id="PF14122">
    <property type="entry name" value="YokU"/>
    <property type="match status" value="1"/>
</dbReference>
<keyword evidence="2" id="KW-1185">Reference proteome</keyword>
<dbReference type="CDD" id="cd12870">
    <property type="entry name" value="MqsA"/>
    <property type="match status" value="1"/>
</dbReference>
<dbReference type="InterPro" id="IPR022451">
    <property type="entry name" value="CHP03829_YokU"/>
</dbReference>
<accession>A0ABS2DP40</accession>
<sequence>MTCDWCGSLQSKQGENTVYWELPDGSRAITITETPCIRCDDCGMTYQTERTIDEIEDQLMLIDTKSLNQQLTFKQLMETPRWLKMNYFGK</sequence>
<dbReference type="EMBL" id="JAFELM010000043">
    <property type="protein sequence ID" value="MBM6619378.1"/>
    <property type="molecule type" value="Genomic_DNA"/>
</dbReference>
<evidence type="ECO:0000313" key="2">
    <source>
        <dbReference type="Proteomes" id="UP001518925"/>
    </source>
</evidence>
<proteinExistence type="predicted"/>
<protein>
    <submittedName>
        <fullName evidence="1">YokU family protein</fullName>
    </submittedName>
</protein>
<dbReference type="InterPro" id="IPR022453">
    <property type="entry name" value="Znf_MqsA-type"/>
</dbReference>
<gene>
    <name evidence="1" type="ORF">JR050_17085</name>
</gene>
<name>A0ABS2DP40_9BACI</name>
<dbReference type="Proteomes" id="UP001518925">
    <property type="component" value="Unassembled WGS sequence"/>
</dbReference>